<evidence type="ECO:0008006" key="4">
    <source>
        <dbReference type="Google" id="ProtNLM"/>
    </source>
</evidence>
<sequence length="271" mass="28743">MNRMSVCVPLLLSGLLSLLLTACISVSSDPATDNSVSNDQGDPVTTTTLMLNGLWDGQFDQASTLRLLIWQGNVFGKDETYGYYGTIEYNNSESRAVLSLAARSISSSDEANGWYYASGTAVTYDLDGLLFTVTSSNDTLVGDYSSTTATGSFTLSDDGSWSTSASLSKVAGQWSTGDYELYVTTNGSSGSLKGIAATTGGCAFNGTLSVINGSQNLYAVTLSERKNCDVFNKTDVSGFATLNNNGELEFYLRKDSEQLFLLFSPVSSSGS</sequence>
<feature type="signal peptide" evidence="1">
    <location>
        <begin position="1"/>
        <end position="22"/>
    </location>
</feature>
<accession>A0A9X3ECV5</accession>
<dbReference type="AlphaFoldDB" id="A0A9X3ECV5"/>
<proteinExistence type="predicted"/>
<reference evidence="2" key="1">
    <citation type="submission" date="2022-11" db="EMBL/GenBank/DDBJ databases">
        <title>Parathalassolutuus dongxingensis gen. nov., sp. nov., a novel member of family Oceanospirillaceae isolated from a coastal shrimp pond in Guangxi, China.</title>
        <authorList>
            <person name="Chen H."/>
        </authorList>
    </citation>
    <scope>NUCLEOTIDE SEQUENCE</scope>
    <source>
        <strain evidence="2">G-43</strain>
    </source>
</reference>
<dbReference type="EMBL" id="JAPNOA010000025">
    <property type="protein sequence ID" value="MCY0965249.1"/>
    <property type="molecule type" value="Genomic_DNA"/>
</dbReference>
<dbReference type="PROSITE" id="PS51257">
    <property type="entry name" value="PROKAR_LIPOPROTEIN"/>
    <property type="match status" value="1"/>
</dbReference>
<feature type="chain" id="PRO_5040767358" description="Lipoprotein" evidence="1">
    <location>
        <begin position="23"/>
        <end position="271"/>
    </location>
</feature>
<comment type="caution">
    <text evidence="2">The sequence shown here is derived from an EMBL/GenBank/DDBJ whole genome shotgun (WGS) entry which is preliminary data.</text>
</comment>
<keyword evidence="1" id="KW-0732">Signal</keyword>
<keyword evidence="3" id="KW-1185">Reference proteome</keyword>
<gene>
    <name evidence="2" type="ORF">OUO13_08635</name>
</gene>
<evidence type="ECO:0000256" key="1">
    <source>
        <dbReference type="SAM" id="SignalP"/>
    </source>
</evidence>
<dbReference type="RefSeq" id="WP_283173462.1">
    <property type="nucleotide sequence ID" value="NZ_JAPNOA010000025.1"/>
</dbReference>
<name>A0A9X3ECV5_9GAMM</name>
<evidence type="ECO:0000313" key="2">
    <source>
        <dbReference type="EMBL" id="MCY0965249.1"/>
    </source>
</evidence>
<evidence type="ECO:0000313" key="3">
    <source>
        <dbReference type="Proteomes" id="UP001150830"/>
    </source>
</evidence>
<organism evidence="2 3">
    <name type="scientific">Parathalassolituus penaei</name>
    <dbReference type="NCBI Taxonomy" id="2997323"/>
    <lineage>
        <taxon>Bacteria</taxon>
        <taxon>Pseudomonadati</taxon>
        <taxon>Pseudomonadota</taxon>
        <taxon>Gammaproteobacteria</taxon>
        <taxon>Oceanospirillales</taxon>
        <taxon>Oceanospirillaceae</taxon>
        <taxon>Parathalassolituus</taxon>
    </lineage>
</organism>
<dbReference type="Proteomes" id="UP001150830">
    <property type="component" value="Unassembled WGS sequence"/>
</dbReference>
<protein>
    <recommendedName>
        <fullName evidence="4">Lipoprotein</fullName>
    </recommendedName>
</protein>